<evidence type="ECO:0000313" key="3">
    <source>
        <dbReference type="Proteomes" id="UP000246964"/>
    </source>
</evidence>
<dbReference type="EMBL" id="QGTT01000002">
    <property type="protein sequence ID" value="PWW15140.1"/>
    <property type="molecule type" value="Genomic_DNA"/>
</dbReference>
<protein>
    <recommendedName>
        <fullName evidence="4">TraB family protein</fullName>
    </recommendedName>
</protein>
<feature type="chain" id="PRO_5016300671" description="TraB family protein" evidence="1">
    <location>
        <begin position="30"/>
        <end position="297"/>
    </location>
</feature>
<dbReference type="Pfam" id="PF01963">
    <property type="entry name" value="TraB_PrgY_gumN"/>
    <property type="match status" value="1"/>
</dbReference>
<keyword evidence="1" id="KW-0732">Signal</keyword>
<dbReference type="OrthoDB" id="357294at2"/>
<proteinExistence type="predicted"/>
<name>A0A317QCI3_9GAMM</name>
<comment type="caution">
    <text evidence="2">The sequence shown here is derived from an EMBL/GenBank/DDBJ whole genome shotgun (WGS) entry which is preliminary data.</text>
</comment>
<evidence type="ECO:0008006" key="4">
    <source>
        <dbReference type="Google" id="ProtNLM"/>
    </source>
</evidence>
<dbReference type="AlphaFoldDB" id="A0A317QCI3"/>
<evidence type="ECO:0000313" key="2">
    <source>
        <dbReference type="EMBL" id="PWW15140.1"/>
    </source>
</evidence>
<dbReference type="PANTHER" id="PTHR40590:SF1">
    <property type="entry name" value="CYTOPLASMIC PROTEIN"/>
    <property type="match status" value="1"/>
</dbReference>
<dbReference type="RefSeq" id="WP_110075084.1">
    <property type="nucleotide sequence ID" value="NZ_QGTT01000002.1"/>
</dbReference>
<gene>
    <name evidence="2" type="ORF">DET45_102144</name>
</gene>
<evidence type="ECO:0000256" key="1">
    <source>
        <dbReference type="SAM" id="SignalP"/>
    </source>
</evidence>
<dbReference type="CDD" id="cd14789">
    <property type="entry name" value="Tiki"/>
    <property type="match status" value="1"/>
</dbReference>
<accession>A0A317QCI3</accession>
<dbReference type="InterPro" id="IPR002816">
    <property type="entry name" value="TraB/PrgY/GumN_fam"/>
</dbReference>
<dbReference type="Proteomes" id="UP000246964">
    <property type="component" value="Unassembled WGS sequence"/>
</dbReference>
<dbReference type="PANTHER" id="PTHR40590">
    <property type="entry name" value="CYTOPLASMIC PROTEIN-RELATED"/>
    <property type="match status" value="1"/>
</dbReference>
<reference evidence="2 3" key="1">
    <citation type="submission" date="2018-05" db="EMBL/GenBank/DDBJ databases">
        <title>Freshwater and sediment microbial communities from various areas in North America, analyzing microbe dynamics in response to fracking.</title>
        <authorList>
            <person name="Lamendella R."/>
        </authorList>
    </citation>
    <scope>NUCLEOTIDE SEQUENCE [LARGE SCALE GENOMIC DNA]</scope>
    <source>
        <strain evidence="2 3">125B1</strain>
    </source>
</reference>
<keyword evidence="3" id="KW-1185">Reference proteome</keyword>
<dbReference type="InterPro" id="IPR047111">
    <property type="entry name" value="YbaP-like"/>
</dbReference>
<organism evidence="2 3">
    <name type="scientific">Pseudidiomarina maritima</name>
    <dbReference type="NCBI Taxonomy" id="519453"/>
    <lineage>
        <taxon>Bacteria</taxon>
        <taxon>Pseudomonadati</taxon>
        <taxon>Pseudomonadota</taxon>
        <taxon>Gammaproteobacteria</taxon>
        <taxon>Alteromonadales</taxon>
        <taxon>Idiomarinaceae</taxon>
        <taxon>Pseudidiomarina</taxon>
    </lineage>
</organism>
<sequence>MKAWFKNVIGVAMAVTCSSSLLFAPSAQADLFYQISGKDLTQPSYLYGTMHMLCQDDFYIDPSVTEAFAKTEQLVLEIDLTDPALAQVFQQHSAQPDAQYLRKFLNAEQHQQMNQYFVDNLGADLTQVGHLRPFILTSLLLPMQLNCQQQASYDGYFAEQAQLGGHTIAELETPLFQLDLFNQVPVAEQVNWLWDMISDPASSQAEMQKLNQLYIQGDADKLYAYTVAQPEFAEYEALLLSDRNRDWVVKLPQMMASKPSFIAVGAGHLGGDQGVVALLREAGYQVQAIKVERPTTN</sequence>
<feature type="signal peptide" evidence="1">
    <location>
        <begin position="1"/>
        <end position="29"/>
    </location>
</feature>